<dbReference type="Gene3D" id="3.30.559.30">
    <property type="entry name" value="Nonribosomal peptide synthetase, condensation domain"/>
    <property type="match status" value="2"/>
</dbReference>
<comment type="cofactor">
    <cofactor evidence="1">
        <name>pantetheine 4'-phosphate</name>
        <dbReference type="ChEBI" id="CHEBI:47942"/>
    </cofactor>
</comment>
<evidence type="ECO:0000256" key="2">
    <source>
        <dbReference type="ARBA" id="ARBA00004792"/>
    </source>
</evidence>
<dbReference type="Gene3D" id="3.30.70.3290">
    <property type="match status" value="1"/>
</dbReference>
<evidence type="ECO:0008006" key="17">
    <source>
        <dbReference type="Google" id="ProtNLM"/>
    </source>
</evidence>
<keyword evidence="8" id="KW-0012">Acyltransferase</keyword>
<dbReference type="Gene3D" id="3.40.50.12780">
    <property type="entry name" value="N-terminal domain of ligase-like"/>
    <property type="match status" value="1"/>
</dbReference>
<dbReference type="Gene3D" id="3.40.50.150">
    <property type="entry name" value="Vaccinia Virus protein VP39"/>
    <property type="match status" value="1"/>
</dbReference>
<dbReference type="InterPro" id="IPR016039">
    <property type="entry name" value="Thiolase-like"/>
</dbReference>
<evidence type="ECO:0000313" key="16">
    <source>
        <dbReference type="Proteomes" id="UP001501867"/>
    </source>
</evidence>
<dbReference type="PROSITE" id="PS52019">
    <property type="entry name" value="PKS_MFAS_DH"/>
    <property type="match status" value="1"/>
</dbReference>
<dbReference type="InterPro" id="IPR057326">
    <property type="entry name" value="KR_dom"/>
</dbReference>
<evidence type="ECO:0000259" key="14">
    <source>
        <dbReference type="PROSITE" id="PS52019"/>
    </source>
</evidence>
<dbReference type="NCBIfam" id="TIGR01733">
    <property type="entry name" value="AA-adenyl-dom"/>
    <property type="match status" value="2"/>
</dbReference>
<dbReference type="Pfam" id="PF08659">
    <property type="entry name" value="KR"/>
    <property type="match status" value="1"/>
</dbReference>
<keyword evidence="7" id="KW-0045">Antibiotic biosynthesis</keyword>
<dbReference type="Pfam" id="PF21089">
    <property type="entry name" value="PKS_DH_N"/>
    <property type="match status" value="1"/>
</dbReference>
<dbReference type="Gene3D" id="3.10.129.110">
    <property type="entry name" value="Polyketide synthase dehydratase"/>
    <property type="match status" value="1"/>
</dbReference>
<evidence type="ECO:0000259" key="12">
    <source>
        <dbReference type="PROSITE" id="PS50075"/>
    </source>
</evidence>
<dbReference type="InterPro" id="IPR049551">
    <property type="entry name" value="PKS_DH_C"/>
</dbReference>
<dbReference type="Pfam" id="PF05050">
    <property type="entry name" value="Methyltransf_21"/>
    <property type="match status" value="1"/>
</dbReference>
<evidence type="ECO:0000256" key="9">
    <source>
        <dbReference type="ARBA" id="ARBA00029443"/>
    </source>
</evidence>
<evidence type="ECO:0000256" key="4">
    <source>
        <dbReference type="ARBA" id="ARBA00022553"/>
    </source>
</evidence>
<dbReference type="InterPro" id="IPR020806">
    <property type="entry name" value="PKS_PP-bd"/>
</dbReference>
<dbReference type="Gene3D" id="3.30.559.10">
    <property type="entry name" value="Chloramphenicol acetyltransferase-like domain"/>
    <property type="match status" value="2"/>
</dbReference>
<feature type="region of interest" description="N-terminal hotdog fold" evidence="10">
    <location>
        <begin position="1370"/>
        <end position="1489"/>
    </location>
</feature>
<dbReference type="CDD" id="cd00833">
    <property type="entry name" value="PKS"/>
    <property type="match status" value="1"/>
</dbReference>
<dbReference type="InterPro" id="IPR001242">
    <property type="entry name" value="Condensation_dom"/>
</dbReference>
<feature type="region of interest" description="Disordered" evidence="11">
    <location>
        <begin position="1675"/>
        <end position="1710"/>
    </location>
</feature>
<accession>A0ABP3EUZ1</accession>
<dbReference type="InterPro" id="IPR006342">
    <property type="entry name" value="FkbM_mtfrase"/>
</dbReference>
<dbReference type="PROSITE" id="PS00606">
    <property type="entry name" value="KS3_1"/>
    <property type="match status" value="1"/>
</dbReference>
<dbReference type="PROSITE" id="PS52004">
    <property type="entry name" value="KS3_2"/>
    <property type="match status" value="1"/>
</dbReference>
<dbReference type="InterPro" id="IPR010071">
    <property type="entry name" value="AA_adenyl_dom"/>
</dbReference>
<dbReference type="InterPro" id="IPR042104">
    <property type="entry name" value="PKS_dehydratase_sf"/>
</dbReference>
<dbReference type="InterPro" id="IPR020845">
    <property type="entry name" value="AMP-binding_CS"/>
</dbReference>
<dbReference type="PANTHER" id="PTHR45527">
    <property type="entry name" value="NONRIBOSOMAL PEPTIDE SYNTHETASE"/>
    <property type="match status" value="1"/>
</dbReference>
<dbReference type="SUPFAM" id="SSF53474">
    <property type="entry name" value="alpha/beta-Hydrolases"/>
    <property type="match status" value="1"/>
</dbReference>
<dbReference type="SMART" id="SM00827">
    <property type="entry name" value="PKS_AT"/>
    <property type="match status" value="1"/>
</dbReference>
<dbReference type="NCBIfam" id="TIGR01444">
    <property type="entry name" value="fkbM_fam"/>
    <property type="match status" value="1"/>
</dbReference>
<dbReference type="Pfam" id="PF00550">
    <property type="entry name" value="PP-binding"/>
    <property type="match status" value="3"/>
</dbReference>
<reference evidence="16" key="1">
    <citation type="journal article" date="2019" name="Int. J. Syst. Evol. Microbiol.">
        <title>The Global Catalogue of Microorganisms (GCM) 10K type strain sequencing project: providing services to taxonomists for standard genome sequencing and annotation.</title>
        <authorList>
            <consortium name="The Broad Institute Genomics Platform"/>
            <consortium name="The Broad Institute Genome Sequencing Center for Infectious Disease"/>
            <person name="Wu L."/>
            <person name="Ma J."/>
        </authorList>
    </citation>
    <scope>NUCLEOTIDE SEQUENCE [LARGE SCALE GENOMIC DNA]</scope>
    <source>
        <strain evidence="16">JCM 4505</strain>
    </source>
</reference>
<dbReference type="Gene3D" id="3.30.300.30">
    <property type="match status" value="3"/>
</dbReference>
<evidence type="ECO:0000256" key="11">
    <source>
        <dbReference type="SAM" id="MobiDB-lite"/>
    </source>
</evidence>
<comment type="pathway">
    <text evidence="2">Antibiotic biosynthesis.</text>
</comment>
<feature type="domain" description="Ketosynthase family 3 (KS3)" evidence="13">
    <location>
        <begin position="17"/>
        <end position="442"/>
    </location>
</feature>
<dbReference type="Gene3D" id="3.40.47.10">
    <property type="match status" value="1"/>
</dbReference>
<keyword evidence="3" id="KW-0596">Phosphopantetheine</keyword>
<dbReference type="Gene3D" id="3.40.50.980">
    <property type="match status" value="2"/>
</dbReference>
<feature type="region of interest" description="Disordered" evidence="11">
    <location>
        <begin position="1784"/>
        <end position="1806"/>
    </location>
</feature>
<dbReference type="Pfam" id="PF00668">
    <property type="entry name" value="Condensation"/>
    <property type="match status" value="2"/>
</dbReference>
<dbReference type="CDD" id="cd19540">
    <property type="entry name" value="LCL_NRPS-like"/>
    <property type="match status" value="2"/>
</dbReference>
<dbReference type="Pfam" id="PF00975">
    <property type="entry name" value="Thioesterase"/>
    <property type="match status" value="1"/>
</dbReference>
<dbReference type="SMART" id="SM00822">
    <property type="entry name" value="PKS_KR"/>
    <property type="match status" value="1"/>
</dbReference>
<dbReference type="Gene3D" id="1.10.1200.10">
    <property type="entry name" value="ACP-like"/>
    <property type="match status" value="2"/>
</dbReference>
<dbReference type="SUPFAM" id="SSF55048">
    <property type="entry name" value="Probable ACP-binding domain of malonyl-CoA ACP transacylase"/>
    <property type="match status" value="1"/>
</dbReference>
<keyword evidence="6" id="KW-0677">Repeat</keyword>
<keyword evidence="4" id="KW-0597">Phosphoprotein</keyword>
<dbReference type="SUPFAM" id="SSF52777">
    <property type="entry name" value="CoA-dependent acyltransferases"/>
    <property type="match status" value="4"/>
</dbReference>
<dbReference type="SUPFAM" id="SSF53335">
    <property type="entry name" value="S-adenosyl-L-methionine-dependent methyltransferases"/>
    <property type="match status" value="1"/>
</dbReference>
<dbReference type="SMART" id="SM00825">
    <property type="entry name" value="PKS_KS"/>
    <property type="match status" value="1"/>
</dbReference>
<dbReference type="Gene3D" id="3.40.50.720">
    <property type="entry name" value="NAD(P)-binding Rossmann-like Domain"/>
    <property type="match status" value="1"/>
</dbReference>
<dbReference type="PROSITE" id="PS50075">
    <property type="entry name" value="CARRIER"/>
    <property type="match status" value="3"/>
</dbReference>
<dbReference type="CDD" id="cd17646">
    <property type="entry name" value="A_NRPS_AB3403-like"/>
    <property type="match status" value="1"/>
</dbReference>
<dbReference type="CDD" id="cd05930">
    <property type="entry name" value="A_NRPS"/>
    <property type="match status" value="1"/>
</dbReference>
<dbReference type="SUPFAM" id="SSF56801">
    <property type="entry name" value="Acetyl-CoA synthetase-like"/>
    <property type="match status" value="2"/>
</dbReference>
<feature type="domain" description="Carrier" evidence="12">
    <location>
        <begin position="1706"/>
        <end position="1780"/>
    </location>
</feature>
<dbReference type="Pfam" id="PF22621">
    <property type="entry name" value="CurL-like_PKS_C"/>
    <property type="match status" value="1"/>
</dbReference>
<dbReference type="SUPFAM" id="SSF52151">
    <property type="entry name" value="FabD/lysophospholipase-like"/>
    <property type="match status" value="1"/>
</dbReference>
<dbReference type="InterPro" id="IPR014043">
    <property type="entry name" value="Acyl_transferase_dom"/>
</dbReference>
<evidence type="ECO:0000256" key="8">
    <source>
        <dbReference type="ARBA" id="ARBA00023315"/>
    </source>
</evidence>
<dbReference type="SMART" id="SM00826">
    <property type="entry name" value="PKS_DH"/>
    <property type="match status" value="1"/>
</dbReference>
<dbReference type="InterPro" id="IPR045851">
    <property type="entry name" value="AMP-bd_C_sf"/>
</dbReference>
<dbReference type="Pfam" id="PF00109">
    <property type="entry name" value="ketoacyl-synt"/>
    <property type="match status" value="1"/>
</dbReference>
<feature type="domain" description="Carrier" evidence="12">
    <location>
        <begin position="4168"/>
        <end position="4243"/>
    </location>
</feature>
<dbReference type="SMART" id="SM00824">
    <property type="entry name" value="PKS_TE"/>
    <property type="match status" value="1"/>
</dbReference>
<dbReference type="InterPro" id="IPR013968">
    <property type="entry name" value="PKS_KR"/>
</dbReference>
<comment type="caution">
    <text evidence="15">The sequence shown here is derived from an EMBL/GenBank/DDBJ whole genome shotgun (WGS) entry which is preliminary data.</text>
</comment>
<organism evidence="15 16">
    <name type="scientific">Streptomyces polychromogenes</name>
    <dbReference type="NCBI Taxonomy" id="67342"/>
    <lineage>
        <taxon>Bacteria</taxon>
        <taxon>Bacillati</taxon>
        <taxon>Actinomycetota</taxon>
        <taxon>Actinomycetes</taxon>
        <taxon>Kitasatosporales</taxon>
        <taxon>Streptomycetaceae</taxon>
        <taxon>Streptomyces</taxon>
    </lineage>
</organism>
<name>A0ABP3EUZ1_9ACTN</name>
<dbReference type="Pfam" id="PF14765">
    <property type="entry name" value="PS-DH"/>
    <property type="match status" value="1"/>
</dbReference>
<feature type="domain" description="Carrier" evidence="12">
    <location>
        <begin position="2798"/>
        <end position="2873"/>
    </location>
</feature>
<gene>
    <name evidence="15" type="ORF">GCM10010302_17240</name>
</gene>
<dbReference type="PROSITE" id="PS00012">
    <property type="entry name" value="PHOSPHOPANTETHEINE"/>
    <property type="match status" value="1"/>
</dbReference>
<dbReference type="InterPro" id="IPR018201">
    <property type="entry name" value="Ketoacyl_synth_AS"/>
</dbReference>
<dbReference type="Pfam" id="PF00698">
    <property type="entry name" value="Acyl_transf_1"/>
    <property type="match status" value="1"/>
</dbReference>
<dbReference type="InterPro" id="IPR029063">
    <property type="entry name" value="SAM-dependent_MTases_sf"/>
</dbReference>
<dbReference type="SUPFAM" id="SSF51735">
    <property type="entry name" value="NAD(P)-binding Rossmann-fold domains"/>
    <property type="match status" value="2"/>
</dbReference>
<dbReference type="SUPFAM" id="SSF47336">
    <property type="entry name" value="ACP-like"/>
    <property type="match status" value="3"/>
</dbReference>
<dbReference type="InterPro" id="IPR020802">
    <property type="entry name" value="TesA-like"/>
</dbReference>
<dbReference type="InterPro" id="IPR006162">
    <property type="entry name" value="Ppantetheine_attach_site"/>
</dbReference>
<dbReference type="InterPro" id="IPR025110">
    <property type="entry name" value="AMP-bd_C"/>
</dbReference>
<dbReference type="PANTHER" id="PTHR45527:SF1">
    <property type="entry name" value="FATTY ACID SYNTHASE"/>
    <property type="match status" value="1"/>
</dbReference>
<protein>
    <recommendedName>
        <fullName evidence="17">Acyl transferase domain-containing protein</fullName>
    </recommendedName>
</protein>
<dbReference type="InterPro" id="IPR029058">
    <property type="entry name" value="AB_hydrolase_fold"/>
</dbReference>
<dbReference type="InterPro" id="IPR014031">
    <property type="entry name" value="Ketoacyl_synth_C"/>
</dbReference>
<dbReference type="InterPro" id="IPR016036">
    <property type="entry name" value="Malonyl_transacylase_ACP-bd"/>
</dbReference>
<dbReference type="Pfam" id="PF02801">
    <property type="entry name" value="Ketoacyl-synt_C"/>
    <property type="match status" value="1"/>
</dbReference>
<dbReference type="Pfam" id="PF00501">
    <property type="entry name" value="AMP-binding"/>
    <property type="match status" value="2"/>
</dbReference>
<dbReference type="InterPro" id="IPR020807">
    <property type="entry name" value="PKS_DH"/>
</dbReference>
<dbReference type="InterPro" id="IPR036291">
    <property type="entry name" value="NAD(P)-bd_dom_sf"/>
</dbReference>
<dbReference type="Gene3D" id="3.40.366.10">
    <property type="entry name" value="Malonyl-Coenzyme A Acyl Carrier Protein, domain 2"/>
    <property type="match status" value="1"/>
</dbReference>
<dbReference type="InterPro" id="IPR049552">
    <property type="entry name" value="PKS_DH_N"/>
</dbReference>
<keyword evidence="16" id="KW-1185">Reference proteome</keyword>
<feature type="domain" description="PKS/mFAS DH" evidence="14">
    <location>
        <begin position="1370"/>
        <end position="1642"/>
    </location>
</feature>
<feature type="region of interest" description="C-terminal hotdog fold" evidence="10">
    <location>
        <begin position="1503"/>
        <end position="1642"/>
    </location>
</feature>
<evidence type="ECO:0000256" key="10">
    <source>
        <dbReference type="PROSITE-ProRule" id="PRU01363"/>
    </source>
</evidence>
<evidence type="ECO:0000256" key="1">
    <source>
        <dbReference type="ARBA" id="ARBA00001957"/>
    </source>
</evidence>
<evidence type="ECO:0000256" key="3">
    <source>
        <dbReference type="ARBA" id="ARBA00022450"/>
    </source>
</evidence>
<dbReference type="Gene3D" id="2.30.38.10">
    <property type="entry name" value="Luciferase, Domain 3"/>
    <property type="match status" value="1"/>
</dbReference>
<dbReference type="InterPro" id="IPR000873">
    <property type="entry name" value="AMP-dep_synth/lig_dom"/>
</dbReference>
<dbReference type="InterPro" id="IPR014030">
    <property type="entry name" value="Ketoacyl_synth_N"/>
</dbReference>
<dbReference type="InterPro" id="IPR001031">
    <property type="entry name" value="Thioesterase"/>
</dbReference>
<feature type="region of interest" description="Disordered" evidence="11">
    <location>
        <begin position="4150"/>
        <end position="4170"/>
    </location>
</feature>
<evidence type="ECO:0000256" key="6">
    <source>
        <dbReference type="ARBA" id="ARBA00022737"/>
    </source>
</evidence>
<dbReference type="InterPro" id="IPR016035">
    <property type="entry name" value="Acyl_Trfase/lysoPLipase"/>
</dbReference>
<evidence type="ECO:0000256" key="5">
    <source>
        <dbReference type="ARBA" id="ARBA00022679"/>
    </source>
</evidence>
<comment type="similarity">
    <text evidence="9">In the C-terminal section; belongs to the NRP synthetase family.</text>
</comment>
<comment type="caution">
    <text evidence="10">Lacks conserved residue(s) required for the propagation of feature annotation.</text>
</comment>
<dbReference type="InterPro" id="IPR020841">
    <property type="entry name" value="PKS_Beta-ketoAc_synthase_dom"/>
</dbReference>
<dbReference type="EMBL" id="BAAABV010000011">
    <property type="protein sequence ID" value="GAA0280040.1"/>
    <property type="molecule type" value="Genomic_DNA"/>
</dbReference>
<dbReference type="InterPro" id="IPR001227">
    <property type="entry name" value="Ac_transferase_dom_sf"/>
</dbReference>
<dbReference type="InterPro" id="IPR023213">
    <property type="entry name" value="CAT-like_dom_sf"/>
</dbReference>
<evidence type="ECO:0000259" key="13">
    <source>
        <dbReference type="PROSITE" id="PS52004"/>
    </source>
</evidence>
<dbReference type="Gene3D" id="3.40.50.1820">
    <property type="entry name" value="alpha/beta hydrolase"/>
    <property type="match status" value="1"/>
</dbReference>
<keyword evidence="5" id="KW-0808">Transferase</keyword>
<evidence type="ECO:0000313" key="15">
    <source>
        <dbReference type="EMBL" id="GAA0280040.1"/>
    </source>
</evidence>
<dbReference type="Proteomes" id="UP001501867">
    <property type="component" value="Unassembled WGS sequence"/>
</dbReference>
<proteinExistence type="inferred from homology"/>
<dbReference type="InterPro" id="IPR042099">
    <property type="entry name" value="ANL_N_sf"/>
</dbReference>
<dbReference type="PROSITE" id="PS00455">
    <property type="entry name" value="AMP_BINDING"/>
    <property type="match status" value="2"/>
</dbReference>
<dbReference type="InterPro" id="IPR036736">
    <property type="entry name" value="ACP-like_sf"/>
</dbReference>
<sequence>MTDRMTGDAGQLPGDVPDAVAVTGLACRFPGAADSTEFWANLLAGRETLTFRSPEELAALGVPPERLADPRFVASGGVLEDTDRFDAAFFGITPREAELMDPQHRLFLQCAVSALEDAGQRPDRTRGDIGVYAASGFNSYLTHQLLPYADELADRADVQWLAGSDKDYLATQVSYRLGLTGPSLNVQTACSSALVAVHLAAEALLSGECDVALAGAVSVGVAQGLGYLHSEGGILSADGHCRPFDAEATGTVFGSGVGAVVLKRLADALEDGDTIRAVLRGSAVNNDGSQKVGFTAPSTSGQVRVITAAQDVAGIRPEELACLEAHGTGTALGDQIELAALRKVFAGAPESRCVLGAVKSNVGHLDTAAGMAGLIKTVLSLQHRTLLPTVHFDRPHPGHGLDGSRFRVLTEAEPWSGPEGDMLAGVSSFGIGGTNAHLVLQEPPRPPAAHGGGEPGRWQLLPLSARSEAALERSAAALSGALGERPAGSLRDAAHSLQTGRREFEWRRAVVARDTAEAAEALAVPAAGTASGSAAGAVFVFPGQGSGFPGMGAEAHAAEPVFREALEQALEALRPWTDAPLRDLLLDPEHPDLFDRTEVAQPALFAFEYALASWWAAVGIRPAALVGHSVGEFTAAALAGVFTLADAARLVAARGRLMGRLPVGAMLAVPLPEAEVRALLGDDLDVAAVNAPDRCVVAGAPEAVERLRERLAATGVAARVLATRHAFHSRHVDSVLAEFTALAAGIPMRAPSLPVVSSVTGTWLTPEEACSPAYWSRQMREAVRFADALARCPKTVPVLETGPGGALAPAARRTLGAGRKVLAGVSRTEPGKAPDRLTALAALWTAGAEVDWSQLGDRAGLRRIPLPTYPFERDRHWFEPASGTRGPAAPARAAAVPAGVDGWFRAADWQRSAPPAAPPRALGTVLLLADASGLGTELAGLLAGAGSRVVTARAADAPLATGSFARSGDGYLLHPGDREAFRALAADLAGRGDAPDLVLGCWAMDDPDLDDAGPDLIGDAAAAAVTVPVFTARALGEVFPGRPVRMLFVTDGAQAVGGQPPRAPHSAAVTGPVRVIPLEAPLLTVRAVDVACPSRTAAALAKAAQGVLAEVYAESAWESAEPLVALRGRGRWTPAMGRPELAGPSDGPVLRDGGTYLVTGGMGGIGRAVAEWCAARTSHCTLVLVTRRSVPDGPHWTVIRPQGQVAPSATASPETAGWFAALAAEGATVRVVQADVADADALGEALDRVRATDGRIDGVVHAAGVPGGGVVSLRTAQEIGRVLDPKVRGTVVLHRLTRDDAPDFFVLCSSAMAVVGAPGQADYAAANAFLDSFAHTVDTAVSVGWDRWSEVGMAVGSGSPSWTGGEPLDHPLFDLRRTGDGGAVELRLRHGAQTAWLSDEHRLGGEPVLPGTSLLDLATAAFRQVSGSGPAELRDVVFARPLRVPEGEHPEITVRLAPRDGGYDWSVLSPQSPARPHANGSVAAFTGPDPLPVDLAGAAHRCGAPVELTGAGAARGGAGLTTGPRWESLVEARQSEREGFLALALPGAFHGDLAAHPLHPALLDLATGAVVARTGTHLPVAYRRLVVHRDLPAEVRVLTFQREGSGARDTLVVDLVLTGPDGLPAVTVEGFVLRPAQGGARRAAEPEEGGIATREGLAALERVLANQHLPHLLVSPRAGLGDRPRPTPRPAAKSAGPASGAGSGGAPRDEVEQQLADVWGKLLGIPGVGMDDNIFELGGDSLLIVQIAAECQRLGLSVSPGDVFELPTIARLAERLRSNAAAAEADGLDGADGDRSPAEPVLPATEAAGPREIPLSFAQSALWFHGKLQGATPAYNMPSAIRLSGALDRAALQAALIDVTERHESLRTVFPDREGVPYQHVLSTQEAAPRLVFAATTEELLPEQLAEVARHPFDLSAEPPLVAHLFELGEEEHVLILVLHHIAGDGSSMAPLARDMIGSYLARARGEAPAWEPLPLQYADFALGQYERLGDLSDPQTLGGKQLAFWREALDGLPDHLPLPTDRPRPAAMSYEGGIVRHDIPAAVHEAMLGLARANRVSLFMVLQAGITAMLSKLSGTTDIALGTPVAGRADAVLDDLVGYFVNPLVLRVDTSGEPTFRELLKRVRRTDLKAFAHQDMPFEQLIEELNPRRSLSWHPLFQVMLAFQNTPEVKLDLPGVTLSDEDVDTTGTKFDLSFGISEQRGSDGSAAGLKCFVEFSSDLFDRTTVETMMRRLEGLFEAVLADPDRPVTGGDLFTGDERRQVLEEWSGTTRPLPSATFAELFEERAAAVPSATALVAEDGVLDFAGLNARANRLARLLIAHGAGPERYVVLALPRTTDLICGLLAVLKTGGAYVPVLTDQPAERLAHIYGDARPVCTLTTTALAGRLPDGAPALVLDSPEVRALLDGAPDDAAARNVGDAERSAPADPSHPAYLIYTSGSTGLPKAVVVEDRNLTALFHAHHHQFIGPEVAARGGRRFRAALVPALTFDTALEPLLWMVAGHEMHLLGDEVRRDPAALVGYVGRERIDFLDVTPSYLPQLLAEGLLPAEGHRPALLMLGGEAVGESLWQRLATEPGVHAYNFYGPTETTIDAVFCRMRADEAPAIGRPLENLRAHVLDAGLRPVPPGVPGELYLGGDQLTRGYLGRPDLTAERFVADPYGAPGSRMYRTGDLARRRADGALEYLGRADDQVKIRGFRIEPGEIESVLTACPGIGQAAVVVHRDGAGESRLVAYTVTAKDSGADPDEGALRDLLAARLPDYMVPSAFVALDRIPLTSTGKLDRRALPAPVLRARSTGRAPRDAREQVLCELFAEVLGLPSVGIDDDFFALGGHSLLATRLISRTRSVLDSELPIRAVFEAPTVAGLARLLDRGRRRPALRAAARTGDVPLSYAQRRLWFLEQLEGVGDSYHIPLPLRLTGGLDTAALEAALADLTARHESLRTVFPEVDGVPRQVVLAPEAGRPALPVVPVDEESLADAMASAVSRPFRLDSEPPLRATLFELAPQEHVLLLVLHHIAGDGWSMKPLARDLAQAYRARAEGAAAAWAPLPVQYADYTLWQTELLGDEQDGDSLAALQSEHWVRALADLPEELALPTDRPRPAVASHRGATVPLAFGADLHRDLLALARESQASVFMVVQAALATLLSKLGAGSDIPLGTPVAGRTDDALDDLVGFFVNTLVLRTDTSGDPTFRELVHRVRETDLAAYAHQDLPFERLVELVNPERSLARHPLFQVALAVDSTPEARMELPGLRVDPVPAGAASAKFDLSVLLSEEHDAQGGPAGISGVLEFSLDLFDPASAELLAARLRRVLDAAVDGPDRPLSTIGILTDGERARVLADCAGAERELPARTLAELLEEQAARTPDATAVVFGETSLTYRELDARAGRLAALLGSLGVGPDSVVAVSLPRSAELVVALCAVLRAGGAYLPLDADYPAERIAYMLADARPAAVLTTRELAAALPAAVAGVPVVEVDADRTRELLAALPDGYAPAVAASPRDAAYLIYTSGSTGRPKGVLVPHAAIVNRLLWMQDEYGLTGRDRVLQKTPSSFDVSVWEFFWPLISGATLVVARPGGHRDPAYLAELVRDAGITTVHFVPSMLDVFLREPGAALCTGLRRVVCSGEALPLATEELFRATLGASLHNLYGPTEAAVDVTSWTCVDDGSKRPAPIGRPVWNTGAFVLDAALRPVPPGVPGELYLTGVQLARGYLGRPDLTAERFVANPFGAPGSRMYRTGDVARLRADGAVEYLGRADGQVKLRGFRIETGEIEARLGEHPAVDRATVLVREDRPGDGRLTGYVVPDARHAAPVREFARMTAEGETEGLSLHRLPNGMSVFGNNPSEVEFLYQEVFAREEYVRHGLTLPEDAVVFDVGAHIGFFSLFVARTCPRSTVYAFEPIPELFTLLSRNARLHGADVRPFNHGMAEAPGEASFTYYPQLSILSGRFGAAEEERAVVEAFVRNDLGALEGGDGSAELGADLDDLLTERLRSVQVDCALRTVSDLITEQQVTRIDLLKVDAEKSELEILRGVLPEHWPLIHQVVAEVHDAGGRLAEVVALLTAEGFDVFEDRPDALADTDLVNVFAVRPGGPAAGRPAGWASAASARAERQWCDPAELEADLRAGLGRVLPEHMVPSSLVFLDEFPVTSNGKLDRRALPAPQAGPERAGRAAETDTERALCTLFAEVLGRDGFAVEEDFFSSGGHSLLGIRLINRIREALGAEVPVRSLFSAPTPASLAALLDGGAAAGPDGSSGLLPLRARGTALPLFCVHPVEGTSAGYAGLLPHLPADQPVYGLQADGLEPGGSVPGTLGEMAAEYVRRIRSVQPQGPYQLLGWSFGGVVAHEIAVRLREAGEAVSLLALMDSYSGDGSGPEVVESEVSEVLLAVSGAQGHDTSDRSAVIERLRSGGGYLAELGAGELSTLIDVCLAHANLMARFASRTFDGDLLYFTAELEETEGAGPVAGWHDRVTGRIEEHGIRSRHLEMTAPEPIAAIAAVLSERLAGS</sequence>
<evidence type="ECO:0000256" key="7">
    <source>
        <dbReference type="ARBA" id="ARBA00023194"/>
    </source>
</evidence>
<dbReference type="InterPro" id="IPR009081">
    <property type="entry name" value="PP-bd_ACP"/>
</dbReference>
<dbReference type="CDD" id="cd08953">
    <property type="entry name" value="KR_2_SDR_x"/>
    <property type="match status" value="1"/>
</dbReference>
<dbReference type="InterPro" id="IPR049900">
    <property type="entry name" value="PKS_mFAS_DH"/>
</dbReference>
<dbReference type="SMART" id="SM00823">
    <property type="entry name" value="PKS_PP"/>
    <property type="match status" value="3"/>
</dbReference>
<dbReference type="Pfam" id="PF13193">
    <property type="entry name" value="AMP-binding_C"/>
    <property type="match status" value="1"/>
</dbReference>
<dbReference type="SUPFAM" id="SSF53901">
    <property type="entry name" value="Thiolase-like"/>
    <property type="match status" value="1"/>
</dbReference>